<keyword evidence="2" id="KW-1185">Reference proteome</keyword>
<accession>A0A4P9WIX3</accession>
<gene>
    <name evidence="1" type="ORF">BDK51DRAFT_50544</name>
</gene>
<dbReference type="PANTHER" id="PTHR32387:SF0">
    <property type="entry name" value="PROTEIN NO VEIN"/>
    <property type="match status" value="1"/>
</dbReference>
<evidence type="ECO:0000313" key="2">
    <source>
        <dbReference type="Proteomes" id="UP000269721"/>
    </source>
</evidence>
<dbReference type="InterPro" id="IPR052957">
    <property type="entry name" value="Auxin_embryo_med"/>
</dbReference>
<protein>
    <submittedName>
        <fullName evidence="1">Uncharacterized protein</fullName>
    </submittedName>
</protein>
<evidence type="ECO:0000313" key="1">
    <source>
        <dbReference type="EMBL" id="RKO91090.1"/>
    </source>
</evidence>
<dbReference type="Proteomes" id="UP000269721">
    <property type="component" value="Unassembled WGS sequence"/>
</dbReference>
<sequence length="506" mass="55254">MFRVDLDDDVVEITNDGVSSHWLVVKQTLEATGVRREGVDFTEMALAFPLKAPATSISLSPEIPPSLPQQQVFAFLPLRTYGTDSSFKVTLSSPPPGKRLTRTARGMNGFAAASRPSLIATNLSKMMCFVPLDGETSGFFRSVSRSILTILRTHDCVFADDGSRVAPLRVVADARHNVQDVLDADYLVRTVGKRYLHPGVRLTPALRIGLGIESVGVPMLLDALRNVVAAGKLNAVVGDRPGWLGRWFVCAWLFSKEDANGDVARQLFSDLRRLQIVPLVGGGWTALEGDTGGPAFFSATGVDGDTDRCRERHRTVEADLREVDLGRVVGPTADEIVRSVVHRMLADIGVQTLRAHEVITMHVIPALRAYASDLETRKYPSIADSPGSLTAQALIAYVCYIQDHLLDDKASCPDCAHDFEALPSRGVWATLRTAVPILTSAGWRTLDQPPGVRFSTRMGNLYSFDVLPGWVTLSDEYIASDWAEGAESNPDAFAERLNSWRYSSSA</sequence>
<reference evidence="2" key="1">
    <citation type="journal article" date="2018" name="Nat. Microbiol.">
        <title>Leveraging single-cell genomics to expand the fungal tree of life.</title>
        <authorList>
            <person name="Ahrendt S.R."/>
            <person name="Quandt C.A."/>
            <person name="Ciobanu D."/>
            <person name="Clum A."/>
            <person name="Salamov A."/>
            <person name="Andreopoulos B."/>
            <person name="Cheng J.F."/>
            <person name="Woyke T."/>
            <person name="Pelin A."/>
            <person name="Henrissat B."/>
            <person name="Reynolds N.K."/>
            <person name="Benny G.L."/>
            <person name="Smith M.E."/>
            <person name="James T.Y."/>
            <person name="Grigoriev I.V."/>
        </authorList>
    </citation>
    <scope>NUCLEOTIDE SEQUENCE [LARGE SCALE GENOMIC DNA]</scope>
</reference>
<dbReference type="EMBL" id="KZ995235">
    <property type="protein sequence ID" value="RKO91090.1"/>
    <property type="molecule type" value="Genomic_DNA"/>
</dbReference>
<dbReference type="OrthoDB" id="1262810at2759"/>
<dbReference type="PANTHER" id="PTHR32387">
    <property type="entry name" value="WU:FJ29H11"/>
    <property type="match status" value="1"/>
</dbReference>
<organism evidence="1 2">
    <name type="scientific">Blyttiomyces helicus</name>
    <dbReference type="NCBI Taxonomy" id="388810"/>
    <lineage>
        <taxon>Eukaryota</taxon>
        <taxon>Fungi</taxon>
        <taxon>Fungi incertae sedis</taxon>
        <taxon>Chytridiomycota</taxon>
        <taxon>Chytridiomycota incertae sedis</taxon>
        <taxon>Chytridiomycetes</taxon>
        <taxon>Chytridiomycetes incertae sedis</taxon>
        <taxon>Blyttiomyces</taxon>
    </lineage>
</organism>
<proteinExistence type="predicted"/>
<name>A0A4P9WIX3_9FUNG</name>
<dbReference type="AlphaFoldDB" id="A0A4P9WIX3"/>